<dbReference type="PANTHER" id="PTHR43250">
    <property type="entry name" value="EXODEOXYRIBONUCLEASE III"/>
    <property type="match status" value="1"/>
</dbReference>
<keyword evidence="3" id="KW-0479">Metal-binding</keyword>
<protein>
    <submittedName>
        <fullName evidence="7">Exodeoxyribonuclease III</fullName>
    </submittedName>
</protein>
<dbReference type="InterPro" id="IPR004808">
    <property type="entry name" value="AP_endonuc_1"/>
</dbReference>
<dbReference type="NCBIfam" id="TIGR00633">
    <property type="entry name" value="xth"/>
    <property type="match status" value="1"/>
</dbReference>
<dbReference type="CDD" id="cd09086">
    <property type="entry name" value="ExoIII-like_AP-endo"/>
    <property type="match status" value="1"/>
</dbReference>
<reference evidence="7 8" key="1">
    <citation type="submission" date="2022-10" db="EMBL/GenBank/DDBJ databases">
        <title>Host association and intracellularity evolved multiple times independently in the Rickettsiales.</title>
        <authorList>
            <person name="Castelli M."/>
            <person name="Nardi T."/>
            <person name="Gammuto L."/>
            <person name="Bellinzona G."/>
            <person name="Sabaneyeva E."/>
            <person name="Potekhin A."/>
            <person name="Serra V."/>
            <person name="Petroni G."/>
            <person name="Sassera D."/>
        </authorList>
    </citation>
    <scope>NUCLEOTIDE SEQUENCE [LARGE SCALE GENOMIC DNA]</scope>
    <source>
        <strain evidence="7 8">Kr 154-4</strain>
    </source>
</reference>
<evidence type="ECO:0000256" key="5">
    <source>
        <dbReference type="ARBA" id="ARBA00022842"/>
    </source>
</evidence>
<dbReference type="Pfam" id="PF03372">
    <property type="entry name" value="Exo_endo_phos"/>
    <property type="match status" value="1"/>
</dbReference>
<name>A0ABZ0UQX1_9RICK</name>
<evidence type="ECO:0000256" key="2">
    <source>
        <dbReference type="ARBA" id="ARBA00007092"/>
    </source>
</evidence>
<dbReference type="InterPro" id="IPR037493">
    <property type="entry name" value="ExoIII-like"/>
</dbReference>
<dbReference type="InterPro" id="IPR005135">
    <property type="entry name" value="Endo/exonuclease/phosphatase"/>
</dbReference>
<evidence type="ECO:0000313" key="7">
    <source>
        <dbReference type="EMBL" id="WPY00435.1"/>
    </source>
</evidence>
<gene>
    <name evidence="7" type="ORF">Trichorick_00309</name>
</gene>
<keyword evidence="5" id="KW-0460">Magnesium</keyword>
<accession>A0ABZ0UQX1</accession>
<dbReference type="Gene3D" id="3.60.10.10">
    <property type="entry name" value="Endonuclease/exonuclease/phosphatase"/>
    <property type="match status" value="1"/>
</dbReference>
<dbReference type="PANTHER" id="PTHR43250:SF2">
    <property type="entry name" value="EXODEOXYRIBONUCLEASE III"/>
    <property type="match status" value="1"/>
</dbReference>
<proteinExistence type="inferred from homology"/>
<keyword evidence="4" id="KW-0378">Hydrolase</keyword>
<organism evidence="7 8">
    <name type="scientific">Candidatus Trichorickettsia mobilis</name>
    <dbReference type="NCBI Taxonomy" id="1346319"/>
    <lineage>
        <taxon>Bacteria</taxon>
        <taxon>Pseudomonadati</taxon>
        <taxon>Pseudomonadota</taxon>
        <taxon>Alphaproteobacteria</taxon>
        <taxon>Rickettsiales</taxon>
        <taxon>Rickettsiaceae</taxon>
        <taxon>Rickettsieae</taxon>
        <taxon>Candidatus Trichorickettsia</taxon>
    </lineage>
</organism>
<evidence type="ECO:0000256" key="1">
    <source>
        <dbReference type="ARBA" id="ARBA00001946"/>
    </source>
</evidence>
<dbReference type="EMBL" id="CP112932">
    <property type="protein sequence ID" value="WPY00435.1"/>
    <property type="molecule type" value="Genomic_DNA"/>
</dbReference>
<comment type="similarity">
    <text evidence="2">Belongs to the DNA repair enzymes AP/ExoA family.</text>
</comment>
<comment type="cofactor">
    <cofactor evidence="1">
        <name>Mg(2+)</name>
        <dbReference type="ChEBI" id="CHEBI:18420"/>
    </cofactor>
</comment>
<feature type="domain" description="Endonuclease/exonuclease/phosphatase" evidence="6">
    <location>
        <begin position="4"/>
        <end position="250"/>
    </location>
</feature>
<dbReference type="InterPro" id="IPR020847">
    <property type="entry name" value="AP_endonuclease_F1_BS"/>
</dbReference>
<dbReference type="PROSITE" id="PS00726">
    <property type="entry name" value="AP_NUCLEASE_F1_1"/>
    <property type="match status" value="1"/>
</dbReference>
<evidence type="ECO:0000313" key="8">
    <source>
        <dbReference type="Proteomes" id="UP001326613"/>
    </source>
</evidence>
<dbReference type="InterPro" id="IPR036691">
    <property type="entry name" value="Endo/exonu/phosph_ase_sf"/>
</dbReference>
<sequence>MKIATWNINSVRQRLSLLQDFLVKENPDILFLQELKCESEQWVLIESETPYNYYVHGQKSYNGVAILSKFKANEIVTNFPANPCFEQSRFIEITCNTDIGFCRFISLYAPNGGEVDSDKFKTKLQFYDALINYLEIIRAYDESLIIGGDFNIAPFDIDIHSSFKSSNTTCCTVEEKYKMRSILNMGFYDLYRLANPNTQEFSWWDYRAGAFEQNKGMRIDMLIASGRAAGYFQNSYIDYNMRAQHKPSDHAPVVAW</sequence>
<dbReference type="PROSITE" id="PS51435">
    <property type="entry name" value="AP_NUCLEASE_F1_4"/>
    <property type="match status" value="1"/>
</dbReference>
<evidence type="ECO:0000259" key="6">
    <source>
        <dbReference type="Pfam" id="PF03372"/>
    </source>
</evidence>
<dbReference type="SUPFAM" id="SSF56219">
    <property type="entry name" value="DNase I-like"/>
    <property type="match status" value="1"/>
</dbReference>
<keyword evidence="8" id="KW-1185">Reference proteome</keyword>
<evidence type="ECO:0000256" key="3">
    <source>
        <dbReference type="ARBA" id="ARBA00022723"/>
    </source>
</evidence>
<dbReference type="NCBIfam" id="TIGR00195">
    <property type="entry name" value="exoDNase_III"/>
    <property type="match status" value="1"/>
</dbReference>
<dbReference type="RefSeq" id="WP_323738503.1">
    <property type="nucleotide sequence ID" value="NZ_CP112932.1"/>
</dbReference>
<evidence type="ECO:0000256" key="4">
    <source>
        <dbReference type="ARBA" id="ARBA00022801"/>
    </source>
</evidence>
<dbReference type="Proteomes" id="UP001326613">
    <property type="component" value="Chromosome"/>
</dbReference>